<reference evidence="2 3" key="1">
    <citation type="submission" date="2018-12" db="EMBL/GenBank/DDBJ databases">
        <authorList>
            <consortium name="Pathogen Informatics"/>
        </authorList>
    </citation>
    <scope>NUCLEOTIDE SEQUENCE [LARGE SCALE GENOMIC DNA]</scope>
    <source>
        <strain evidence="2 3">NCTC10951</strain>
    </source>
</reference>
<accession>A0A3S4Z1X8</accession>
<dbReference type="KEGG" id="avc:NCTC10951_01486"/>
<dbReference type="CDD" id="cd12954">
    <property type="entry name" value="MMP_TTHA0227_like_1"/>
    <property type="match status" value="1"/>
</dbReference>
<dbReference type="Gene3D" id="3.30.2010.20">
    <property type="match status" value="1"/>
</dbReference>
<dbReference type="Pfam" id="PF06262">
    <property type="entry name" value="Zincin_1"/>
    <property type="match status" value="1"/>
</dbReference>
<sequence length="158" mass="17680">MTDLFPFSPGPIPPRSATAPARRPARRRDRHGRGLRGPLLPPNLPAWRTRAERFDELVVDSAQDLARRWPSVDQIQFAVEEVPPSDPAPWERSVVLGRGFTAEPRAGLPARVVIYRRPVASRATDEADLADLVRRVVVEQVALMLGRRPEEIDPDSGR</sequence>
<organism evidence="2 3">
    <name type="scientific">Actinomyces viscosus</name>
    <dbReference type="NCBI Taxonomy" id="1656"/>
    <lineage>
        <taxon>Bacteria</taxon>
        <taxon>Bacillati</taxon>
        <taxon>Actinomycetota</taxon>
        <taxon>Actinomycetes</taxon>
        <taxon>Actinomycetales</taxon>
        <taxon>Actinomycetaceae</taxon>
        <taxon>Actinomyces</taxon>
    </lineage>
</organism>
<gene>
    <name evidence="2" type="ORF">NCTC10951_01486</name>
</gene>
<evidence type="ECO:0000313" key="3">
    <source>
        <dbReference type="Proteomes" id="UP000268658"/>
    </source>
</evidence>
<dbReference type="Proteomes" id="UP000268658">
    <property type="component" value="Chromosome"/>
</dbReference>
<name>A0A3S4Z1X8_ACTVI</name>
<dbReference type="EMBL" id="LR134477">
    <property type="protein sequence ID" value="VEI16069.1"/>
    <property type="molecule type" value="Genomic_DNA"/>
</dbReference>
<protein>
    <submittedName>
        <fullName evidence="2">Uncharacterized protein conserved in bacteria</fullName>
    </submittedName>
</protein>
<dbReference type="RefSeq" id="WP_164719356.1">
    <property type="nucleotide sequence ID" value="NZ_CAUTOI010000013.1"/>
</dbReference>
<proteinExistence type="predicted"/>
<feature type="region of interest" description="Disordered" evidence="1">
    <location>
        <begin position="1"/>
        <end position="42"/>
    </location>
</feature>
<dbReference type="InterPro" id="IPR010428">
    <property type="entry name" value="Zincin_1"/>
</dbReference>
<dbReference type="InterPro" id="IPR038555">
    <property type="entry name" value="Zincin_1_sf"/>
</dbReference>
<dbReference type="SUPFAM" id="SSF55486">
    <property type="entry name" value="Metalloproteases ('zincins'), catalytic domain"/>
    <property type="match status" value="1"/>
</dbReference>
<dbReference type="AlphaFoldDB" id="A0A3S4Z1X8"/>
<feature type="compositionally biased region" description="Basic residues" evidence="1">
    <location>
        <begin position="23"/>
        <end position="34"/>
    </location>
</feature>
<evidence type="ECO:0000256" key="1">
    <source>
        <dbReference type="SAM" id="MobiDB-lite"/>
    </source>
</evidence>
<evidence type="ECO:0000313" key="2">
    <source>
        <dbReference type="EMBL" id="VEI16069.1"/>
    </source>
</evidence>